<dbReference type="Gene3D" id="2.10.110.10">
    <property type="entry name" value="Cysteine Rich Protein"/>
    <property type="match status" value="1"/>
</dbReference>
<dbReference type="AlphaFoldDB" id="A0A7K5F2C4"/>
<gene>
    <name evidence="8" type="primary">Ldb2</name>
    <name evidence="8" type="ORF">PROATE_R09902</name>
</gene>
<proteinExistence type="inferred from homology"/>
<feature type="non-terminal residue" evidence="8">
    <location>
        <position position="1"/>
    </location>
</feature>
<evidence type="ECO:0000259" key="7">
    <source>
        <dbReference type="PROSITE" id="PS51957"/>
    </source>
</evidence>
<reference evidence="8 9" key="1">
    <citation type="submission" date="2019-09" db="EMBL/GenBank/DDBJ databases">
        <title>Bird 10,000 Genomes (B10K) Project - Family phase.</title>
        <authorList>
            <person name="Zhang G."/>
        </authorList>
    </citation>
    <scope>NUCLEOTIDE SEQUENCE [LARGE SCALE GENOMIC DNA]</scope>
    <source>
        <strain evidence="8">B10K-DU-017-47</strain>
    </source>
</reference>
<evidence type="ECO:0000256" key="4">
    <source>
        <dbReference type="ARBA" id="ARBA00056808"/>
    </source>
</evidence>
<dbReference type="FunFam" id="2.10.110.10:FF:000063">
    <property type="entry name" value="LIM domain-binding protein 2 isoform X2"/>
    <property type="match status" value="1"/>
</dbReference>
<comment type="similarity">
    <text evidence="2 5">Belongs to the LDB family.</text>
</comment>
<dbReference type="GO" id="GO:0030274">
    <property type="term" value="F:LIM domain binding"/>
    <property type="evidence" value="ECO:0007669"/>
    <property type="project" value="UniProtKB-UniRule"/>
</dbReference>
<dbReference type="EMBL" id="VYZH01000318">
    <property type="protein sequence ID" value="NWS39082.1"/>
    <property type="molecule type" value="Genomic_DNA"/>
</dbReference>
<feature type="domain" description="LIM interaction" evidence="7">
    <location>
        <begin position="303"/>
        <end position="342"/>
    </location>
</feature>
<dbReference type="PANTHER" id="PTHR10378">
    <property type="entry name" value="LIM DOMAIN-BINDING PROTEIN"/>
    <property type="match status" value="1"/>
</dbReference>
<organism evidence="8 9">
    <name type="scientific">Probosciger aterrimus</name>
    <name type="common">Palm cockatoo</name>
    <dbReference type="NCBI Taxonomy" id="141839"/>
    <lineage>
        <taxon>Eukaryota</taxon>
        <taxon>Metazoa</taxon>
        <taxon>Chordata</taxon>
        <taxon>Craniata</taxon>
        <taxon>Vertebrata</taxon>
        <taxon>Euteleostomi</taxon>
        <taxon>Archelosauria</taxon>
        <taxon>Archosauria</taxon>
        <taxon>Dinosauria</taxon>
        <taxon>Saurischia</taxon>
        <taxon>Theropoda</taxon>
        <taxon>Coelurosauria</taxon>
        <taxon>Aves</taxon>
        <taxon>Neognathae</taxon>
        <taxon>Neoaves</taxon>
        <taxon>Telluraves</taxon>
        <taxon>Australaves</taxon>
        <taxon>Psittaciformes</taxon>
        <taxon>Cacatuidae</taxon>
        <taxon>Probosciger</taxon>
    </lineage>
</organism>
<evidence type="ECO:0000256" key="5">
    <source>
        <dbReference type="PROSITE-ProRule" id="PRU01302"/>
    </source>
</evidence>
<dbReference type="GO" id="GO:0005634">
    <property type="term" value="C:nucleus"/>
    <property type="evidence" value="ECO:0007669"/>
    <property type="project" value="UniProtKB-SubCell"/>
</dbReference>
<protein>
    <submittedName>
        <fullName evidence="8">LDB2 protein</fullName>
    </submittedName>
</protein>
<feature type="region of interest" description="Disordered" evidence="6">
    <location>
        <begin position="256"/>
        <end position="296"/>
    </location>
</feature>
<feature type="non-terminal residue" evidence="8">
    <location>
        <position position="378"/>
    </location>
</feature>
<feature type="compositionally biased region" description="Low complexity" evidence="6">
    <location>
        <begin position="270"/>
        <end position="296"/>
    </location>
</feature>
<evidence type="ECO:0000313" key="9">
    <source>
        <dbReference type="Proteomes" id="UP000562415"/>
    </source>
</evidence>
<evidence type="ECO:0000256" key="6">
    <source>
        <dbReference type="SAM" id="MobiDB-lite"/>
    </source>
</evidence>
<evidence type="ECO:0000313" key="8">
    <source>
        <dbReference type="EMBL" id="NWS39082.1"/>
    </source>
</evidence>
<keyword evidence="3" id="KW-0539">Nucleus</keyword>
<dbReference type="Pfam" id="PF01803">
    <property type="entry name" value="LIM_bind"/>
    <property type="match status" value="1"/>
</dbReference>
<dbReference type="Proteomes" id="UP000562415">
    <property type="component" value="Unassembled WGS sequence"/>
</dbReference>
<comment type="subcellular location">
    <subcellularLocation>
        <location evidence="1">Nucleus</location>
    </subcellularLocation>
</comment>
<comment type="function">
    <text evidence="4">Binds to the LIM domain of a wide variety of LIM domain-containing transcription factors.</text>
</comment>
<accession>A0A7K5F2C4</accession>
<dbReference type="OrthoDB" id="774557at2759"/>
<feature type="region of interest" description="Disordered" evidence="6">
    <location>
        <begin position="332"/>
        <end position="378"/>
    </location>
</feature>
<dbReference type="InterPro" id="IPR041363">
    <property type="entry name" value="LID"/>
</dbReference>
<dbReference type="InterPro" id="IPR029005">
    <property type="entry name" value="LIM-bd/SEUSS"/>
</dbReference>
<evidence type="ECO:0000256" key="2">
    <source>
        <dbReference type="ARBA" id="ARBA00006928"/>
    </source>
</evidence>
<feature type="compositionally biased region" description="Polar residues" evidence="6">
    <location>
        <begin position="346"/>
        <end position="378"/>
    </location>
</feature>
<keyword evidence="9" id="KW-1185">Reference proteome</keyword>
<evidence type="ECO:0000256" key="1">
    <source>
        <dbReference type="ARBA" id="ARBA00004123"/>
    </source>
</evidence>
<dbReference type="PROSITE" id="PS51957">
    <property type="entry name" value="LID"/>
    <property type="match status" value="1"/>
</dbReference>
<evidence type="ECO:0000256" key="3">
    <source>
        <dbReference type="ARBA" id="ARBA00023242"/>
    </source>
</evidence>
<dbReference type="Pfam" id="PF17916">
    <property type="entry name" value="LID"/>
    <property type="match status" value="1"/>
</dbReference>
<sequence>MSSTPHDPFYSSPFGPFYRRHTPYMVQPEYRIYEMNKRLQSRTEDSDNLWWDAFATEFFEDDATLTLSFCLEDGPKRYTIGRTLIPRYFSTVFEGGVTDLYYILKHSKESYHNSSITVDCDQCTMVTQHGKPMFTKVCTEGRLILEFTFDDLMRIKTWHFTIRQYRELVPRSILAMHAQDPQVLEQLSKNITRMGLTNFTLNYLRVICWHIFSDNLSHATSPSPRQCLGMVLKQPGARFTIPAICFPSYHFIAAEPTRQPTTKRRKRKNSTSSTSNSSAGNNANSTNSKKKSAAANLSLSSQDVMVVGEPTLMGGEFGDEDERLITRLENTQYDAANGMDDEEDFNNSPALGNNSPWNSKPPANQETKSENPTPQASQ</sequence>
<comment type="caution">
    <text evidence="8">The sequence shown here is derived from an EMBL/GenBank/DDBJ whole genome shotgun (WGS) entry which is preliminary data.</text>
</comment>
<name>A0A7K5F2C4_PROAR</name>